<dbReference type="Proteomes" id="UP000295680">
    <property type="component" value="Unassembled WGS sequence"/>
</dbReference>
<dbReference type="PANTHER" id="PTHR48081:SF30">
    <property type="entry name" value="ACETYL-HYDROLASE LIPR-RELATED"/>
    <property type="match status" value="1"/>
</dbReference>
<feature type="domain" description="Alpha/beta hydrolase fold-3" evidence="3">
    <location>
        <begin position="100"/>
        <end position="300"/>
    </location>
</feature>
<dbReference type="Pfam" id="PF07859">
    <property type="entry name" value="Abhydrolase_3"/>
    <property type="match status" value="1"/>
</dbReference>
<dbReference type="AlphaFoldDB" id="A0A4R2JYA2"/>
<dbReference type="Gene3D" id="3.40.50.1820">
    <property type="entry name" value="alpha/beta hydrolase"/>
    <property type="match status" value="1"/>
</dbReference>
<dbReference type="PANTHER" id="PTHR48081">
    <property type="entry name" value="AB HYDROLASE SUPERFAMILY PROTEIN C4A8.06C"/>
    <property type="match status" value="1"/>
</dbReference>
<reference evidence="4 5" key="1">
    <citation type="submission" date="2019-03" db="EMBL/GenBank/DDBJ databases">
        <title>Genomic Encyclopedia of Type Strains, Phase IV (KMG-IV): sequencing the most valuable type-strain genomes for metagenomic binning, comparative biology and taxonomic classification.</title>
        <authorList>
            <person name="Goeker M."/>
        </authorList>
    </citation>
    <scope>NUCLEOTIDE SEQUENCE [LARGE SCALE GENOMIC DNA]</scope>
    <source>
        <strain evidence="4 5">DSM 45934</strain>
    </source>
</reference>
<dbReference type="InterPro" id="IPR050300">
    <property type="entry name" value="GDXG_lipolytic_enzyme"/>
</dbReference>
<dbReference type="SUPFAM" id="SSF53474">
    <property type="entry name" value="alpha/beta-Hydrolases"/>
    <property type="match status" value="1"/>
</dbReference>
<dbReference type="InterPro" id="IPR013094">
    <property type="entry name" value="AB_hydrolase_3"/>
</dbReference>
<dbReference type="PROSITE" id="PS01173">
    <property type="entry name" value="LIPASE_GDXG_HIS"/>
    <property type="match status" value="1"/>
</dbReference>
<comment type="similarity">
    <text evidence="1">Belongs to the 'GDXG' lipolytic enzyme family.</text>
</comment>
<dbReference type="InterPro" id="IPR029058">
    <property type="entry name" value="AB_hydrolase_fold"/>
</dbReference>
<organism evidence="4 5">
    <name type="scientific">Actinocrispum wychmicini</name>
    <dbReference type="NCBI Taxonomy" id="1213861"/>
    <lineage>
        <taxon>Bacteria</taxon>
        <taxon>Bacillati</taxon>
        <taxon>Actinomycetota</taxon>
        <taxon>Actinomycetes</taxon>
        <taxon>Pseudonocardiales</taxon>
        <taxon>Pseudonocardiaceae</taxon>
        <taxon>Actinocrispum</taxon>
    </lineage>
</organism>
<dbReference type="GO" id="GO:0004806">
    <property type="term" value="F:triacylglycerol lipase activity"/>
    <property type="evidence" value="ECO:0007669"/>
    <property type="project" value="TreeGrafter"/>
</dbReference>
<comment type="caution">
    <text evidence="4">The sequence shown here is derived from an EMBL/GenBank/DDBJ whole genome shotgun (WGS) entry which is preliminary data.</text>
</comment>
<keyword evidence="5" id="KW-1185">Reference proteome</keyword>
<protein>
    <submittedName>
        <fullName evidence="4">Acetyl esterase/lipase</fullName>
    </submittedName>
</protein>
<dbReference type="EMBL" id="SLWS01000001">
    <property type="protein sequence ID" value="TCO64854.1"/>
    <property type="molecule type" value="Genomic_DNA"/>
</dbReference>
<keyword evidence="2" id="KW-0378">Hydrolase</keyword>
<evidence type="ECO:0000259" key="3">
    <source>
        <dbReference type="Pfam" id="PF07859"/>
    </source>
</evidence>
<accession>A0A4R2JYA2</accession>
<dbReference type="InterPro" id="IPR002168">
    <property type="entry name" value="Lipase_GDXG_HIS_AS"/>
</dbReference>
<evidence type="ECO:0000256" key="2">
    <source>
        <dbReference type="ARBA" id="ARBA00022801"/>
    </source>
</evidence>
<evidence type="ECO:0000313" key="5">
    <source>
        <dbReference type="Proteomes" id="UP000295680"/>
    </source>
</evidence>
<evidence type="ECO:0000256" key="1">
    <source>
        <dbReference type="ARBA" id="ARBA00010515"/>
    </source>
</evidence>
<evidence type="ECO:0000313" key="4">
    <source>
        <dbReference type="EMBL" id="TCO64854.1"/>
    </source>
</evidence>
<proteinExistence type="inferred from homology"/>
<name>A0A4R2JYA2_9PSEU</name>
<sequence length="330" mass="35345">MIYSERSHVKGDETVGEAIAMAVELPATPSVASRLLARLMAASLRTLGGVVKPGSTPLRIVREAFDAIGRTPLPLGTKIKKTEDGDLWIAAKDAAEDGVLLYLHGGGFVCGSPRTHRQLAARISASTGLPVLLLDYRLAPEHPFPAAAEDALAAYRRLLGSYAPERIVVGGDSAGGHLTACLLADIARERLPMPGAAIMLSPFLDLTGSELADRDAAFRDPFVPPEYALWCGKAYAGPTLLTHHRLDVLTVRKHGWPPVLIQVGDTECLLGDSERMARSLRRAGGYCDLQVWPGQVHVFHWFAPLLPEANAAIKQIGEFVRAVSGQTVAA</sequence>
<gene>
    <name evidence="4" type="ORF">EV192_101638</name>
</gene>